<dbReference type="InterPro" id="IPR029063">
    <property type="entry name" value="SAM-dependent_MTases_sf"/>
</dbReference>
<feature type="region of interest" description="Disordered" evidence="1">
    <location>
        <begin position="137"/>
        <end position="159"/>
    </location>
</feature>
<dbReference type="Proteomes" id="UP001054857">
    <property type="component" value="Unassembled WGS sequence"/>
</dbReference>
<evidence type="ECO:0000256" key="1">
    <source>
        <dbReference type="SAM" id="MobiDB-lite"/>
    </source>
</evidence>
<accession>A0AAD3E033</accession>
<proteinExistence type="predicted"/>
<feature type="compositionally biased region" description="Low complexity" evidence="1">
    <location>
        <begin position="501"/>
        <end position="511"/>
    </location>
</feature>
<dbReference type="EMBL" id="BMAR01000027">
    <property type="protein sequence ID" value="GFR48916.1"/>
    <property type="molecule type" value="Genomic_DNA"/>
</dbReference>
<organism evidence="2 3">
    <name type="scientific">Astrephomene gubernaculifera</name>
    <dbReference type="NCBI Taxonomy" id="47775"/>
    <lineage>
        <taxon>Eukaryota</taxon>
        <taxon>Viridiplantae</taxon>
        <taxon>Chlorophyta</taxon>
        <taxon>core chlorophytes</taxon>
        <taxon>Chlorophyceae</taxon>
        <taxon>CS clade</taxon>
        <taxon>Chlamydomonadales</taxon>
        <taxon>Astrephomenaceae</taxon>
        <taxon>Astrephomene</taxon>
    </lineage>
</organism>
<evidence type="ECO:0000313" key="2">
    <source>
        <dbReference type="EMBL" id="GFR48916.1"/>
    </source>
</evidence>
<dbReference type="PROSITE" id="PS00092">
    <property type="entry name" value="N6_MTASE"/>
    <property type="match status" value="1"/>
</dbReference>
<sequence length="521" mass="53817">KMLCGSNLHRKYACGQQTLGSKRALSKSWLQLLRYAASCSRAPGSAEGVEHARKAFKFRHFLVHQDRCAMKMGTDAMLLGSWAPVPQSHPSSSFPSPSLLSSTSSSPHGPRSSRRVLDVGTGTGVLALMAAQKSDPRFSTSAPVTSASPTTTSCSPSSGCTMYDEKGSNKGTSQAGVHIVAIDIDADACAQAAENVALSPWADRITVLHASLQQLVAAAAAAAAMTPTEVTTPTAGGAAAEVEEAEAAAAGAGTAAAAAGEDPEDGTETLGTGAVDVADPVVVVAAGGGGNNSSSSTIPAGAFGPFDLIISNPPYFVGSSKPAQGRTARAFARHADVALPFADLASGCTALLAPGGSVCVVLPPPEAERFLSEAAAFGLVLVELVRVFSCAEDVRERRQLLRLQRDGELQGQGQQQGQGPQQGQGQQQQLPVVSSLVINGPKLKPSERPSELDQGPGKEEQHDPQQQQPPRPVRLFTSEYLALTADFHDPAFFTSYNCTTTTRSTATSSSSRPAAVGLSLS</sequence>
<feature type="region of interest" description="Disordered" evidence="1">
    <location>
        <begin position="86"/>
        <end position="117"/>
    </location>
</feature>
<feature type="compositionally biased region" description="Low complexity" evidence="1">
    <location>
        <begin position="86"/>
        <end position="110"/>
    </location>
</feature>
<reference evidence="2 3" key="1">
    <citation type="journal article" date="2021" name="Sci. Rep.">
        <title>Genome sequencing of the multicellular alga Astrephomene provides insights into convergent evolution of germ-soma differentiation.</title>
        <authorList>
            <person name="Yamashita S."/>
            <person name="Yamamoto K."/>
            <person name="Matsuzaki R."/>
            <person name="Suzuki S."/>
            <person name="Yamaguchi H."/>
            <person name="Hirooka S."/>
            <person name="Minakuchi Y."/>
            <person name="Miyagishima S."/>
            <person name="Kawachi M."/>
            <person name="Toyoda A."/>
            <person name="Nozaki H."/>
        </authorList>
    </citation>
    <scope>NUCLEOTIDE SEQUENCE [LARGE SCALE GENOMIC DNA]</scope>
    <source>
        <strain evidence="2 3">NIES-4017</strain>
    </source>
</reference>
<dbReference type="GO" id="GO:0008168">
    <property type="term" value="F:methyltransferase activity"/>
    <property type="evidence" value="ECO:0007669"/>
    <property type="project" value="InterPro"/>
</dbReference>
<evidence type="ECO:0000313" key="3">
    <source>
        <dbReference type="Proteomes" id="UP001054857"/>
    </source>
</evidence>
<feature type="non-terminal residue" evidence="2">
    <location>
        <position position="521"/>
    </location>
</feature>
<dbReference type="InterPro" id="IPR002052">
    <property type="entry name" value="DNA_methylase_N6_adenine_CS"/>
</dbReference>
<dbReference type="PANTHER" id="PTHR47739:SF1">
    <property type="entry name" value="TRNA1(VAL) (ADENINE(37)-N6)-METHYLTRANSFERASE"/>
    <property type="match status" value="1"/>
</dbReference>
<feature type="region of interest" description="Disordered" evidence="1">
    <location>
        <begin position="409"/>
        <end position="472"/>
    </location>
</feature>
<dbReference type="Gene3D" id="3.40.50.150">
    <property type="entry name" value="Vaccinia Virus protein VP39"/>
    <property type="match status" value="1"/>
</dbReference>
<feature type="compositionally biased region" description="Low complexity" evidence="1">
    <location>
        <begin position="139"/>
        <end position="159"/>
    </location>
</feature>
<dbReference type="PANTHER" id="PTHR47739">
    <property type="entry name" value="TRNA1(VAL) (ADENINE(37)-N6)-METHYLTRANSFERASE"/>
    <property type="match status" value="1"/>
</dbReference>
<dbReference type="GO" id="GO:0003676">
    <property type="term" value="F:nucleic acid binding"/>
    <property type="evidence" value="ECO:0007669"/>
    <property type="project" value="InterPro"/>
</dbReference>
<dbReference type="InterPro" id="IPR050210">
    <property type="entry name" value="tRNA_Adenine-N(6)_MTase"/>
</dbReference>
<gene>
    <name evidence="2" type="ORF">Agub_g10866</name>
</gene>
<protein>
    <submittedName>
        <fullName evidence="2">Uncharacterized protein</fullName>
    </submittedName>
</protein>
<feature type="region of interest" description="Disordered" evidence="1">
    <location>
        <begin position="501"/>
        <end position="521"/>
    </location>
</feature>
<feature type="compositionally biased region" description="Basic and acidic residues" evidence="1">
    <location>
        <begin position="444"/>
        <end position="463"/>
    </location>
</feature>
<dbReference type="SUPFAM" id="SSF53335">
    <property type="entry name" value="S-adenosyl-L-methionine-dependent methyltransferases"/>
    <property type="match status" value="1"/>
</dbReference>
<dbReference type="GO" id="GO:0032259">
    <property type="term" value="P:methylation"/>
    <property type="evidence" value="ECO:0007669"/>
    <property type="project" value="InterPro"/>
</dbReference>
<name>A0AAD3E033_9CHLO</name>
<dbReference type="AlphaFoldDB" id="A0AAD3E033"/>
<comment type="caution">
    <text evidence="2">The sequence shown here is derived from an EMBL/GenBank/DDBJ whole genome shotgun (WGS) entry which is preliminary data.</text>
</comment>
<keyword evidence="3" id="KW-1185">Reference proteome</keyword>